<dbReference type="AlphaFoldDB" id="A0A084ASL7"/>
<dbReference type="OrthoDB" id="2992173at2759"/>
<evidence type="ECO:0000313" key="3">
    <source>
        <dbReference type="Proteomes" id="UP000028045"/>
    </source>
</evidence>
<sequence>MAEQPVLIQLKFDAFVFNKGVCTGGNEKTGESRPSTFNSRFTNLATEAPHKHRIGIYLHWTLPRLFRRAVTAIGQEADRIESFAAARAARAARGLDAPAPAPPSGGANSATAPTFPAVRNRRPVIRHISDVESICPQRARGKVPIFAAWVIKSNRPWELKNLALNVDLQTDVSPLTAGGRTSKDDGKNDQGRKEFISKQAEVFIGYKKLLTDWEELEGEKKKDENKSNRTAKERAAGTSDDAPTAKFLPRFSLLSSSNQLFTELTAT</sequence>
<protein>
    <submittedName>
        <fullName evidence="2">Uncharacterized protein</fullName>
    </submittedName>
</protein>
<feature type="compositionally biased region" description="Basic and acidic residues" evidence="1">
    <location>
        <begin position="181"/>
        <end position="192"/>
    </location>
</feature>
<feature type="region of interest" description="Disordered" evidence="1">
    <location>
        <begin position="173"/>
        <end position="192"/>
    </location>
</feature>
<dbReference type="Proteomes" id="UP000028045">
    <property type="component" value="Unassembled WGS sequence"/>
</dbReference>
<feature type="region of interest" description="Disordered" evidence="1">
    <location>
        <begin position="218"/>
        <end position="244"/>
    </location>
</feature>
<evidence type="ECO:0000256" key="1">
    <source>
        <dbReference type="SAM" id="MobiDB-lite"/>
    </source>
</evidence>
<keyword evidence="3" id="KW-1185">Reference proteome</keyword>
<name>A0A084ASL7_STACB</name>
<accession>A0A084ASL7</accession>
<dbReference type="HOGENOM" id="CLU_1042722_0_0_1"/>
<evidence type="ECO:0000313" key="2">
    <source>
        <dbReference type="EMBL" id="KEY68296.1"/>
    </source>
</evidence>
<proteinExistence type="predicted"/>
<gene>
    <name evidence="2" type="ORF">S7711_07044</name>
</gene>
<feature type="compositionally biased region" description="Low complexity" evidence="1">
    <location>
        <begin position="94"/>
        <end position="113"/>
    </location>
</feature>
<dbReference type="EMBL" id="KL648584">
    <property type="protein sequence ID" value="KEY68296.1"/>
    <property type="molecule type" value="Genomic_DNA"/>
</dbReference>
<organism evidence="2 3">
    <name type="scientific">Stachybotrys chartarum (strain CBS 109288 / IBT 7711)</name>
    <name type="common">Toxic black mold</name>
    <name type="synonym">Stilbospora chartarum</name>
    <dbReference type="NCBI Taxonomy" id="1280523"/>
    <lineage>
        <taxon>Eukaryota</taxon>
        <taxon>Fungi</taxon>
        <taxon>Dikarya</taxon>
        <taxon>Ascomycota</taxon>
        <taxon>Pezizomycotina</taxon>
        <taxon>Sordariomycetes</taxon>
        <taxon>Hypocreomycetidae</taxon>
        <taxon>Hypocreales</taxon>
        <taxon>Stachybotryaceae</taxon>
        <taxon>Stachybotrys</taxon>
    </lineage>
</organism>
<feature type="region of interest" description="Disordered" evidence="1">
    <location>
        <begin position="94"/>
        <end position="114"/>
    </location>
</feature>
<feature type="compositionally biased region" description="Basic and acidic residues" evidence="1">
    <location>
        <begin position="218"/>
        <end position="235"/>
    </location>
</feature>
<reference evidence="2 3" key="1">
    <citation type="journal article" date="2014" name="BMC Genomics">
        <title>Comparative genome sequencing reveals chemotype-specific gene clusters in the toxigenic black mold Stachybotrys.</title>
        <authorList>
            <person name="Semeiks J."/>
            <person name="Borek D."/>
            <person name="Otwinowski Z."/>
            <person name="Grishin N.V."/>
        </authorList>
    </citation>
    <scope>NUCLEOTIDE SEQUENCE [LARGE SCALE GENOMIC DNA]</scope>
    <source>
        <strain evidence="3">CBS 109288 / IBT 7711</strain>
    </source>
</reference>